<evidence type="ECO:0000313" key="6">
    <source>
        <dbReference type="Proteomes" id="UP001164305"/>
    </source>
</evidence>
<dbReference type="PANTHER" id="PTHR44846:SF1">
    <property type="entry name" value="MANNOSYL-D-GLYCERATE TRANSPORT_METABOLISM SYSTEM REPRESSOR MNGR-RELATED"/>
    <property type="match status" value="1"/>
</dbReference>
<dbReference type="SMART" id="SM00866">
    <property type="entry name" value="UTRA"/>
    <property type="match status" value="1"/>
</dbReference>
<dbReference type="Pfam" id="PF07702">
    <property type="entry name" value="UTRA"/>
    <property type="match status" value="1"/>
</dbReference>
<dbReference type="SMART" id="SM00345">
    <property type="entry name" value="HTH_GNTR"/>
    <property type="match status" value="1"/>
</dbReference>
<dbReference type="InterPro" id="IPR028978">
    <property type="entry name" value="Chorismate_lyase_/UTRA_dom_sf"/>
</dbReference>
<dbReference type="Proteomes" id="UP001164305">
    <property type="component" value="Chromosome"/>
</dbReference>
<keyword evidence="2" id="KW-0238">DNA-binding</keyword>
<dbReference type="InterPro" id="IPR036388">
    <property type="entry name" value="WH-like_DNA-bd_sf"/>
</dbReference>
<reference evidence="5" key="1">
    <citation type="submission" date="2022-10" db="EMBL/GenBank/DDBJ databases">
        <title>Whole-Genome Sequencing of Brachybacterium huguangmaarense BRM-3, Isolated from Betula schmidtii.</title>
        <authorList>
            <person name="Haam D."/>
        </authorList>
    </citation>
    <scope>NUCLEOTIDE SEQUENCE</scope>
    <source>
        <strain evidence="5">BRM-3</strain>
    </source>
</reference>
<dbReference type="InterPro" id="IPR000524">
    <property type="entry name" value="Tscrpt_reg_HTH_GntR"/>
</dbReference>
<dbReference type="InterPro" id="IPR011663">
    <property type="entry name" value="UTRA"/>
</dbReference>
<dbReference type="SUPFAM" id="SSF46785">
    <property type="entry name" value="Winged helix' DNA-binding domain"/>
    <property type="match status" value="1"/>
</dbReference>
<dbReference type="Pfam" id="PF00392">
    <property type="entry name" value="GntR"/>
    <property type="match status" value="1"/>
</dbReference>
<gene>
    <name evidence="5" type="ORF">BRM3_10265</name>
</gene>
<dbReference type="Gene3D" id="1.10.10.10">
    <property type="entry name" value="Winged helix-like DNA-binding domain superfamily/Winged helix DNA-binding domain"/>
    <property type="match status" value="1"/>
</dbReference>
<dbReference type="EMBL" id="CP107020">
    <property type="protein sequence ID" value="UYG16015.1"/>
    <property type="molecule type" value="Genomic_DNA"/>
</dbReference>
<keyword evidence="6" id="KW-1185">Reference proteome</keyword>
<dbReference type="PRINTS" id="PR00035">
    <property type="entry name" value="HTHGNTR"/>
</dbReference>
<feature type="domain" description="HTH gntR-type" evidence="4">
    <location>
        <begin position="4"/>
        <end position="70"/>
    </location>
</feature>
<dbReference type="InterPro" id="IPR036390">
    <property type="entry name" value="WH_DNA-bd_sf"/>
</dbReference>
<dbReference type="PANTHER" id="PTHR44846">
    <property type="entry name" value="MANNOSYL-D-GLYCERATE TRANSPORT/METABOLISM SYSTEM REPRESSOR MNGR-RELATED"/>
    <property type="match status" value="1"/>
</dbReference>
<sequence length="249" mass="26533">MDELPKYRALVEDLRHTIESLPVGHAVPSERALAASSGVSRMTARRALDELERAGLLRREVGRGSFVSRPAVSVPLRLTSFSEDIRSRGMTPSSRVLSAREETAGAELAQVFGISPADPVARIDRVRLADGRPIAIERAALNATITPGIHRRDLAAVSLYDVLERDFGVRFDAGEQRIRAGLASAQDAELLGVDAGSAVLEFVRVSIAAGTVVERTVSTYPGGRFELAASILPATAPGSAGRSALRERG</sequence>
<dbReference type="RefSeq" id="WP_263593228.1">
    <property type="nucleotide sequence ID" value="NZ_CP107020.1"/>
</dbReference>
<evidence type="ECO:0000259" key="4">
    <source>
        <dbReference type="PROSITE" id="PS50949"/>
    </source>
</evidence>
<keyword evidence="3" id="KW-0804">Transcription</keyword>
<keyword evidence="1" id="KW-0805">Transcription regulation</keyword>
<name>A0ABY6FYL6_9MICO</name>
<dbReference type="Gene3D" id="3.40.1410.10">
    <property type="entry name" value="Chorismate lyase-like"/>
    <property type="match status" value="1"/>
</dbReference>
<evidence type="ECO:0000256" key="2">
    <source>
        <dbReference type="ARBA" id="ARBA00023125"/>
    </source>
</evidence>
<organism evidence="5 6">
    <name type="scientific">Brachybacterium huguangmaarense</name>
    <dbReference type="NCBI Taxonomy" id="1652028"/>
    <lineage>
        <taxon>Bacteria</taxon>
        <taxon>Bacillati</taxon>
        <taxon>Actinomycetota</taxon>
        <taxon>Actinomycetes</taxon>
        <taxon>Micrococcales</taxon>
        <taxon>Dermabacteraceae</taxon>
        <taxon>Brachybacterium</taxon>
    </lineage>
</organism>
<evidence type="ECO:0000256" key="1">
    <source>
        <dbReference type="ARBA" id="ARBA00023015"/>
    </source>
</evidence>
<accession>A0ABY6FYL6</accession>
<evidence type="ECO:0000256" key="3">
    <source>
        <dbReference type="ARBA" id="ARBA00023163"/>
    </source>
</evidence>
<proteinExistence type="predicted"/>
<protein>
    <submittedName>
        <fullName evidence="5">GntR family transcriptional regulator</fullName>
    </submittedName>
</protein>
<dbReference type="InterPro" id="IPR050679">
    <property type="entry name" value="Bact_HTH_transcr_reg"/>
</dbReference>
<dbReference type="CDD" id="cd07377">
    <property type="entry name" value="WHTH_GntR"/>
    <property type="match status" value="1"/>
</dbReference>
<evidence type="ECO:0000313" key="5">
    <source>
        <dbReference type="EMBL" id="UYG16015.1"/>
    </source>
</evidence>
<dbReference type="PROSITE" id="PS50949">
    <property type="entry name" value="HTH_GNTR"/>
    <property type="match status" value="1"/>
</dbReference>
<dbReference type="SUPFAM" id="SSF64288">
    <property type="entry name" value="Chorismate lyase-like"/>
    <property type="match status" value="1"/>
</dbReference>